<gene>
    <name evidence="1" type="ORF">VNO78_18577</name>
</gene>
<name>A0AAN9XMB5_PSOTE</name>
<accession>A0AAN9XMB5</accession>
<comment type="caution">
    <text evidence="1">The sequence shown here is derived from an EMBL/GenBank/DDBJ whole genome shotgun (WGS) entry which is preliminary data.</text>
</comment>
<keyword evidence="2" id="KW-1185">Reference proteome</keyword>
<organism evidence="1 2">
    <name type="scientific">Psophocarpus tetragonolobus</name>
    <name type="common">Winged bean</name>
    <name type="synonym">Dolichos tetragonolobus</name>
    <dbReference type="NCBI Taxonomy" id="3891"/>
    <lineage>
        <taxon>Eukaryota</taxon>
        <taxon>Viridiplantae</taxon>
        <taxon>Streptophyta</taxon>
        <taxon>Embryophyta</taxon>
        <taxon>Tracheophyta</taxon>
        <taxon>Spermatophyta</taxon>
        <taxon>Magnoliopsida</taxon>
        <taxon>eudicotyledons</taxon>
        <taxon>Gunneridae</taxon>
        <taxon>Pentapetalae</taxon>
        <taxon>rosids</taxon>
        <taxon>fabids</taxon>
        <taxon>Fabales</taxon>
        <taxon>Fabaceae</taxon>
        <taxon>Papilionoideae</taxon>
        <taxon>50 kb inversion clade</taxon>
        <taxon>NPAAA clade</taxon>
        <taxon>indigoferoid/millettioid clade</taxon>
        <taxon>Phaseoleae</taxon>
        <taxon>Psophocarpus</taxon>
    </lineage>
</organism>
<dbReference type="AlphaFoldDB" id="A0AAN9XMB5"/>
<dbReference type="Proteomes" id="UP001386955">
    <property type="component" value="Unassembled WGS sequence"/>
</dbReference>
<protein>
    <submittedName>
        <fullName evidence="1">Uncharacterized protein</fullName>
    </submittedName>
</protein>
<evidence type="ECO:0000313" key="2">
    <source>
        <dbReference type="Proteomes" id="UP001386955"/>
    </source>
</evidence>
<proteinExistence type="predicted"/>
<sequence length="123" mass="14046">MPRKRSKDSYVIGSTGLLPIPQKNKLLFQLNASLQSYYSQSSIVLARDHFDCFGMDIFGDIRINFIGRVSSIVRIPEGVELNYFAVNYSIPLMDEYFLLENCLTLRAMSKFGLLWATFICMTA</sequence>
<dbReference type="EMBL" id="JAYMYS010000004">
    <property type="protein sequence ID" value="KAK7397406.1"/>
    <property type="molecule type" value="Genomic_DNA"/>
</dbReference>
<evidence type="ECO:0000313" key="1">
    <source>
        <dbReference type="EMBL" id="KAK7397406.1"/>
    </source>
</evidence>
<reference evidence="1 2" key="1">
    <citation type="submission" date="2024-01" db="EMBL/GenBank/DDBJ databases">
        <title>The genomes of 5 underutilized Papilionoideae crops provide insights into root nodulation and disease resistanc.</title>
        <authorList>
            <person name="Jiang F."/>
        </authorList>
    </citation>
    <scope>NUCLEOTIDE SEQUENCE [LARGE SCALE GENOMIC DNA]</scope>
    <source>
        <strain evidence="1">DUOXIRENSHENG_FW03</strain>
        <tissue evidence="1">Leaves</tissue>
    </source>
</reference>